<dbReference type="Pfam" id="PF07534">
    <property type="entry name" value="TLD"/>
    <property type="match status" value="1"/>
</dbReference>
<protein>
    <recommendedName>
        <fullName evidence="1">TLDc domain-containing protein</fullName>
    </recommendedName>
</protein>
<dbReference type="AlphaFoldDB" id="A0A022VVL9"/>
<dbReference type="EMBL" id="KK207889">
    <property type="protein sequence ID" value="EZF50110.1"/>
    <property type="molecule type" value="Genomic_DNA"/>
</dbReference>
<proteinExistence type="predicted"/>
<dbReference type="PROSITE" id="PS51886">
    <property type="entry name" value="TLDC"/>
    <property type="match status" value="1"/>
</dbReference>
<dbReference type="OrthoDB" id="5377405at2759"/>
<dbReference type="InterPro" id="IPR006571">
    <property type="entry name" value="TLDc_dom"/>
</dbReference>
<organism evidence="2">
    <name type="scientific">Trichophyton rubrum CBS 288.86</name>
    <dbReference type="NCBI Taxonomy" id="1215330"/>
    <lineage>
        <taxon>Eukaryota</taxon>
        <taxon>Fungi</taxon>
        <taxon>Dikarya</taxon>
        <taxon>Ascomycota</taxon>
        <taxon>Pezizomycotina</taxon>
        <taxon>Eurotiomycetes</taxon>
        <taxon>Eurotiomycetidae</taxon>
        <taxon>Onygenales</taxon>
        <taxon>Arthrodermataceae</taxon>
        <taxon>Trichophyton</taxon>
    </lineage>
</organism>
<accession>A0A022VVL9</accession>
<sequence>MWPKSDVEQLDKWISGGYMTPARILNRLTESHKYCGLRESEYIGLKDFFDRQGTEEDGIAYVDRDAFVSFLKGSSPVPSLFDEAGDILYSSLLYLSRYPFELDTSRKMTLEQLARALIWALIDAPFDKLRARTLYDESNFCRGRTWADHRRAIFQSLATSRDGSKLPYNREEWAEKARDRAYQFDKFDQYRLEFAAVNCDEDGDEMYHDVLDILFSSQIEIHPGFAPVARDSFRPLAKKLHGDNTHLHDLTIPQKSFHAFIKLLLVYQFGCNDRMKGDAMSDLDRVSSCVTNAFARNSNIGITWPMFDDAYKVTPWLLDGYYRILSILFGIPKEGELPGFNVENISTDLPSPTNILTFPVMAQLGIMFSRSSYSFYNLHLHRHYNPRLSEIRISTVATDISATPGSAFFLVSGKNRDTGDVCMFGAYIAVPSKDGGEIQSTEEENVVNWQDSCLFELSPVHDIYPGKVGSPGWTSTEDSLCFGNRANGVAFDLENDLRNATISHTTDGKQRLVYNPSSWRGNWQVKFDIEEVELWVDEE</sequence>
<feature type="domain" description="TLDc" evidence="1">
    <location>
        <begin position="354"/>
        <end position="538"/>
    </location>
</feature>
<reference evidence="2" key="1">
    <citation type="submission" date="2014-02" db="EMBL/GenBank/DDBJ databases">
        <title>The Genome Sequence of Trichophyton rubrum (morphotype fischeri) CBS 288.86.</title>
        <authorList>
            <consortium name="The Broad Institute Genomics Platform"/>
            <person name="Cuomo C.A."/>
            <person name="White T.C."/>
            <person name="Graser Y."/>
            <person name="Martinez-Rossi N."/>
            <person name="Heitman J."/>
            <person name="Young S.K."/>
            <person name="Zeng Q."/>
            <person name="Gargeya S."/>
            <person name="Abouelleil A."/>
            <person name="Alvarado L."/>
            <person name="Chapman S.B."/>
            <person name="Gainer-Dewar J."/>
            <person name="Goldberg J."/>
            <person name="Griggs A."/>
            <person name="Gujja S."/>
            <person name="Hansen M."/>
            <person name="Howarth C."/>
            <person name="Imamovic A."/>
            <person name="Larimer J."/>
            <person name="Martinez D."/>
            <person name="Murphy C."/>
            <person name="Pearson M.D."/>
            <person name="Persinoti G."/>
            <person name="Poon T."/>
            <person name="Priest M."/>
            <person name="Roberts A.D."/>
            <person name="Saif S."/>
            <person name="Shea T.D."/>
            <person name="Sykes S.N."/>
            <person name="Wortman J."/>
            <person name="Nusbaum C."/>
            <person name="Birren B."/>
        </authorList>
    </citation>
    <scope>NUCLEOTIDE SEQUENCE [LARGE SCALE GENOMIC DNA]</scope>
    <source>
        <strain evidence="2">CBS 288.86</strain>
    </source>
</reference>
<name>A0A022VVL9_TRIRU</name>
<dbReference type="HOGENOM" id="CLU_523959_0_0_1"/>
<evidence type="ECO:0000313" key="2">
    <source>
        <dbReference type="EMBL" id="EZF50110.1"/>
    </source>
</evidence>
<evidence type="ECO:0000259" key="1">
    <source>
        <dbReference type="PROSITE" id="PS51886"/>
    </source>
</evidence>
<gene>
    <name evidence="2" type="ORF">H103_06226</name>
</gene>
<dbReference type="Proteomes" id="UP000023758">
    <property type="component" value="Unassembled WGS sequence"/>
</dbReference>